<gene>
    <name evidence="2" type="ORF">FE257_002202</name>
</gene>
<feature type="transmembrane region" description="Helical" evidence="1">
    <location>
        <begin position="21"/>
        <end position="43"/>
    </location>
</feature>
<keyword evidence="1" id="KW-1133">Transmembrane helix</keyword>
<organism evidence="2 3">
    <name type="scientific">Aspergillus nanangensis</name>
    <dbReference type="NCBI Taxonomy" id="2582783"/>
    <lineage>
        <taxon>Eukaryota</taxon>
        <taxon>Fungi</taxon>
        <taxon>Dikarya</taxon>
        <taxon>Ascomycota</taxon>
        <taxon>Pezizomycotina</taxon>
        <taxon>Eurotiomycetes</taxon>
        <taxon>Eurotiomycetidae</taxon>
        <taxon>Eurotiales</taxon>
        <taxon>Aspergillaceae</taxon>
        <taxon>Aspergillus</taxon>
        <taxon>Aspergillus subgen. Circumdati</taxon>
    </lineage>
</organism>
<sequence>MLGLWSFLNQHKLKPSYHFQVSKWAAIQVSYLFLLGNLSAYAASNESDSIAIALNIILAGSLFTIFCWIEGQNCKRMQMSQVFNTQRTINLLKDLNFATLNLTAKILLPLLNGCQIAYGFLADGRRTTILRILIAGYCIIYAHHLVAYTKSFLTAKERQNRRAGLLSAIIFMAVLVGAALVGLMAGWSLDAEALFLIFVVQLTGAALCTVRDILLFPSVKIGDKPHNKSENGGC</sequence>
<accession>A0AAD4CD37</accession>
<reference evidence="2" key="1">
    <citation type="journal article" date="2019" name="Beilstein J. Org. Chem.">
        <title>Nanangenines: drimane sesquiterpenoids as the dominant metabolite cohort of a novel Australian fungus, Aspergillus nanangensis.</title>
        <authorList>
            <person name="Lacey H.J."/>
            <person name="Gilchrist C.L.M."/>
            <person name="Crombie A."/>
            <person name="Kalaitzis J.A."/>
            <person name="Vuong D."/>
            <person name="Rutledge P.J."/>
            <person name="Turner P."/>
            <person name="Pitt J.I."/>
            <person name="Lacey E."/>
            <person name="Chooi Y.H."/>
            <person name="Piggott A.M."/>
        </authorList>
    </citation>
    <scope>NUCLEOTIDE SEQUENCE</scope>
    <source>
        <strain evidence="2">MST-FP2251</strain>
    </source>
</reference>
<keyword evidence="1" id="KW-0812">Transmembrane</keyword>
<feature type="transmembrane region" description="Helical" evidence="1">
    <location>
        <begin position="49"/>
        <end position="69"/>
    </location>
</feature>
<dbReference type="Proteomes" id="UP001194746">
    <property type="component" value="Unassembled WGS sequence"/>
</dbReference>
<evidence type="ECO:0000256" key="1">
    <source>
        <dbReference type="SAM" id="Phobius"/>
    </source>
</evidence>
<protein>
    <submittedName>
        <fullName evidence="2">Uncharacterized protein</fullName>
    </submittedName>
</protein>
<feature type="transmembrane region" description="Helical" evidence="1">
    <location>
        <begin position="165"/>
        <end position="187"/>
    </location>
</feature>
<evidence type="ECO:0000313" key="2">
    <source>
        <dbReference type="EMBL" id="KAF9884211.1"/>
    </source>
</evidence>
<keyword evidence="3" id="KW-1185">Reference proteome</keyword>
<comment type="caution">
    <text evidence="2">The sequence shown here is derived from an EMBL/GenBank/DDBJ whole genome shotgun (WGS) entry which is preliminary data.</text>
</comment>
<feature type="transmembrane region" description="Helical" evidence="1">
    <location>
        <begin position="193"/>
        <end position="214"/>
    </location>
</feature>
<dbReference type="AlphaFoldDB" id="A0AAD4CD37"/>
<keyword evidence="1" id="KW-0472">Membrane</keyword>
<dbReference type="EMBL" id="VCAU01000130">
    <property type="protein sequence ID" value="KAF9884211.1"/>
    <property type="molecule type" value="Genomic_DNA"/>
</dbReference>
<feature type="transmembrane region" description="Helical" evidence="1">
    <location>
        <begin position="128"/>
        <end position="153"/>
    </location>
</feature>
<feature type="transmembrane region" description="Helical" evidence="1">
    <location>
        <begin position="102"/>
        <end position="122"/>
    </location>
</feature>
<evidence type="ECO:0000313" key="3">
    <source>
        <dbReference type="Proteomes" id="UP001194746"/>
    </source>
</evidence>
<proteinExistence type="predicted"/>
<name>A0AAD4CD37_ASPNN</name>
<reference evidence="2" key="2">
    <citation type="submission" date="2020-02" db="EMBL/GenBank/DDBJ databases">
        <authorList>
            <person name="Gilchrist C.L.M."/>
            <person name="Chooi Y.-H."/>
        </authorList>
    </citation>
    <scope>NUCLEOTIDE SEQUENCE</scope>
    <source>
        <strain evidence="2">MST-FP2251</strain>
    </source>
</reference>